<proteinExistence type="predicted"/>
<dbReference type="KEGG" id="mod:AS202_09245"/>
<protein>
    <submittedName>
        <fullName evidence="1">Uncharacterized protein</fullName>
    </submittedName>
</protein>
<evidence type="ECO:0000313" key="1">
    <source>
        <dbReference type="EMBL" id="ALU26317.1"/>
    </source>
</evidence>
<dbReference type="GeneID" id="66974989"/>
<dbReference type="AlphaFoldDB" id="A0A0S7ECH0"/>
<gene>
    <name evidence="1" type="ORF">AS202_09245</name>
</gene>
<dbReference type="Proteomes" id="UP000069030">
    <property type="component" value="Chromosome"/>
</dbReference>
<reference evidence="1 2" key="1">
    <citation type="journal article" date="2016" name="J. Zhejiang Univ. Sci. B">
        <title>Antibiotic resistance mechanisms of Myroides sp.</title>
        <authorList>
            <person name="Hu S."/>
            <person name="Yuan S."/>
            <person name="Qu H."/>
            <person name="Jiang T."/>
            <person name="Zhou Y."/>
            <person name="Wang M."/>
            <person name="Ming D."/>
        </authorList>
    </citation>
    <scope>NUCLEOTIDE SEQUENCE [LARGE SCALE GENOMIC DNA]</scope>
    <source>
        <strain evidence="1 2">PR63039</strain>
    </source>
</reference>
<name>A0A0S7ECH0_9FLAO</name>
<sequence length="166" mass="18237">MNRYLLVLVCAVLTFSAHISFASNPKKEAAQWKYDIECAGTGSEGTFLVKIWTYSNKAVIPNEEAKKNAVHGVLFRGFAANGVGCVSQRPLIKDASVQHEKADYFNTFFGKESPYLKYASISSSVPEVIKVSKKEYKVGYVVSVSKDLLRKDLEVAGIVKSLSAGF</sequence>
<organism evidence="1 2">
    <name type="scientific">Myroides odoratimimus</name>
    <dbReference type="NCBI Taxonomy" id="76832"/>
    <lineage>
        <taxon>Bacteria</taxon>
        <taxon>Pseudomonadati</taxon>
        <taxon>Bacteroidota</taxon>
        <taxon>Flavobacteriia</taxon>
        <taxon>Flavobacteriales</taxon>
        <taxon>Flavobacteriaceae</taxon>
        <taxon>Myroides</taxon>
    </lineage>
</organism>
<dbReference type="RefSeq" id="WP_006257159.1">
    <property type="nucleotide sequence ID" value="NZ_BCMQ01000006.1"/>
</dbReference>
<dbReference type="EMBL" id="CP013690">
    <property type="protein sequence ID" value="ALU26317.1"/>
    <property type="molecule type" value="Genomic_DNA"/>
</dbReference>
<evidence type="ECO:0000313" key="2">
    <source>
        <dbReference type="Proteomes" id="UP000069030"/>
    </source>
</evidence>
<accession>A0A0S7ECH0</accession>